<dbReference type="GO" id="GO:0005886">
    <property type="term" value="C:plasma membrane"/>
    <property type="evidence" value="ECO:0007669"/>
    <property type="project" value="UniProtKB-SubCell"/>
</dbReference>
<dbReference type="GO" id="GO:0022857">
    <property type="term" value="F:transmembrane transporter activity"/>
    <property type="evidence" value="ECO:0007669"/>
    <property type="project" value="TreeGrafter"/>
</dbReference>
<feature type="transmembrane region" description="Helical" evidence="7">
    <location>
        <begin position="323"/>
        <end position="349"/>
    </location>
</feature>
<evidence type="ECO:0000313" key="11">
    <source>
        <dbReference type="Proteomes" id="UP000886879"/>
    </source>
</evidence>
<gene>
    <name evidence="10" type="ORF">IAD31_09740</name>
</gene>
<keyword evidence="2" id="KW-1003">Cell membrane</keyword>
<evidence type="ECO:0000256" key="6">
    <source>
        <dbReference type="ARBA" id="ARBA00038076"/>
    </source>
</evidence>
<keyword evidence="3 7" id="KW-0812">Transmembrane</keyword>
<feature type="transmembrane region" description="Helical" evidence="7">
    <location>
        <begin position="20"/>
        <end position="39"/>
    </location>
</feature>
<keyword evidence="4 7" id="KW-1133">Transmembrane helix</keyword>
<feature type="transmembrane region" description="Helical" evidence="7">
    <location>
        <begin position="445"/>
        <end position="465"/>
    </location>
</feature>
<proteinExistence type="inferred from homology"/>
<dbReference type="AlphaFoldDB" id="A0A9D0YTB1"/>
<comment type="subcellular location">
    <subcellularLocation>
        <location evidence="1">Cell membrane</location>
        <topology evidence="1">Multi-pass membrane protein</topology>
    </subcellularLocation>
</comment>
<reference evidence="10" key="1">
    <citation type="submission" date="2020-10" db="EMBL/GenBank/DDBJ databases">
        <authorList>
            <person name="Gilroy R."/>
        </authorList>
    </citation>
    <scope>NUCLEOTIDE SEQUENCE</scope>
    <source>
        <strain evidence="10">ChiGjej2B2-12916</strain>
    </source>
</reference>
<sequence>MNVLHKVTLQALKQNRTRTIVTIIGIILSTAMLCAVTTFTTSFQQFMRDDSVYSSGSWHLGQTDATYRQYQELSQADGVAEAVYLQHLGYAQAEGSFNEYKPYFYLLGLSDTGADLLPIHLTQGRMPTAPDEIVLPQHFLDNSTQSYQVGDTLTLELGKRMSEGFALGQNNPFNLDTEETLEATDTRTYTVVGICQRFGMEDYSAPGYTAFTVADSNLAEDATCDVYLAMEDMTQAYDFQQAHDLEQDNRNVLMYSGVSEYDTFYTVLYRLAAIVMVIIIAASVVLIYNAFAISVSERTRQFGLLSSLGATKKQMRNMVRFEALVLSAIGVPLGILSGIGGIGITLHFIGTLFTFSRSTGSVPMRLHVSWVGILVAVVLGVVTVLLSAWIPSRRATKVSAMEAIRQSQDIHGTKKLVRPSLLTRKLFGLPGVLGVKYYKRSAKKYRTTVFSLFLSVVLFVSASSFSSSLAKSVGGAFGGDTYDLSFPFYTEDTDLSPDTLLDQLRGLDSVDDSAYVLSFQLTGGFRPEDLSQDMQALSTPVDGTIYQPFDLSFVDDDTYQALCAQRKLDPAATSGIAFDGITEFDSQQEKYVYLYQLEASSLSMSALTFDQVANHYPDSPVEGLDGTVQVPYIDADNGTPTLYPLEDVAHTTPIEVTSVEKEWPYFLSNSGLVTVLYPMSQLEEFPVDLSRGSYYFYIMASDHQQAEQDIKDLLGKQQLRPGNLFNNAEYDESNRNLITIINVFSYGFIALISLVAMTNVFNTISTNVMLRTRDFAMLQSVGMTRREMRRMLGFECVLYGTRALILGIPVSIFISYLIYDAIAQGYPLPFQAPWIPLGIACLSVFLVVFATMAYAARKVSKQQLVEALKNENL</sequence>
<feature type="transmembrane region" description="Helical" evidence="7">
    <location>
        <begin position="834"/>
        <end position="856"/>
    </location>
</feature>
<dbReference type="InterPro" id="IPR003838">
    <property type="entry name" value="ABC3_permease_C"/>
</dbReference>
<feature type="transmembrane region" description="Helical" evidence="7">
    <location>
        <begin position="791"/>
        <end position="819"/>
    </location>
</feature>
<feature type="domain" description="MacB-like periplasmic core" evidence="9">
    <location>
        <begin position="19"/>
        <end position="202"/>
    </location>
</feature>
<comment type="similarity">
    <text evidence="6">Belongs to the ABC-4 integral membrane protein family.</text>
</comment>
<evidence type="ECO:0000256" key="4">
    <source>
        <dbReference type="ARBA" id="ARBA00022989"/>
    </source>
</evidence>
<name>A0A9D0YTB1_9FIRM</name>
<keyword evidence="5 7" id="KW-0472">Membrane</keyword>
<protein>
    <submittedName>
        <fullName evidence="10">ABC transporter permease</fullName>
    </submittedName>
</protein>
<evidence type="ECO:0000259" key="9">
    <source>
        <dbReference type="Pfam" id="PF12704"/>
    </source>
</evidence>
<reference evidence="10" key="2">
    <citation type="journal article" date="2021" name="PeerJ">
        <title>Extensive microbial diversity within the chicken gut microbiome revealed by metagenomics and culture.</title>
        <authorList>
            <person name="Gilroy R."/>
            <person name="Ravi A."/>
            <person name="Getino M."/>
            <person name="Pursley I."/>
            <person name="Horton D.L."/>
            <person name="Alikhan N.F."/>
            <person name="Baker D."/>
            <person name="Gharbi K."/>
            <person name="Hall N."/>
            <person name="Watson M."/>
            <person name="Adriaenssens E.M."/>
            <person name="Foster-Nyarko E."/>
            <person name="Jarju S."/>
            <person name="Secka A."/>
            <person name="Antonio M."/>
            <person name="Oren A."/>
            <person name="Chaudhuri R.R."/>
            <person name="La Ragione R."/>
            <person name="Hildebrand F."/>
            <person name="Pallen M.J."/>
        </authorList>
    </citation>
    <scope>NUCLEOTIDE SEQUENCE</scope>
    <source>
        <strain evidence="10">ChiGjej2B2-12916</strain>
    </source>
</reference>
<dbReference type="Proteomes" id="UP000886879">
    <property type="component" value="Unassembled WGS sequence"/>
</dbReference>
<evidence type="ECO:0000256" key="5">
    <source>
        <dbReference type="ARBA" id="ARBA00023136"/>
    </source>
</evidence>
<dbReference type="InterPro" id="IPR025857">
    <property type="entry name" value="MacB_PCD"/>
</dbReference>
<evidence type="ECO:0000259" key="8">
    <source>
        <dbReference type="Pfam" id="PF02687"/>
    </source>
</evidence>
<feature type="transmembrane region" description="Helical" evidence="7">
    <location>
        <begin position="743"/>
        <end position="770"/>
    </location>
</feature>
<evidence type="ECO:0000256" key="1">
    <source>
        <dbReference type="ARBA" id="ARBA00004651"/>
    </source>
</evidence>
<dbReference type="InterPro" id="IPR050250">
    <property type="entry name" value="Macrolide_Exporter_MacB"/>
</dbReference>
<feature type="transmembrane region" description="Helical" evidence="7">
    <location>
        <begin position="267"/>
        <end position="291"/>
    </location>
</feature>
<organism evidence="10 11">
    <name type="scientific">Candidatus Enterenecus faecium</name>
    <dbReference type="NCBI Taxonomy" id="2840780"/>
    <lineage>
        <taxon>Bacteria</taxon>
        <taxon>Bacillati</taxon>
        <taxon>Bacillota</taxon>
        <taxon>Clostridia</taxon>
        <taxon>Eubacteriales</taxon>
        <taxon>Candidatus Enterenecus</taxon>
    </lineage>
</organism>
<accession>A0A9D0YTB1</accession>
<feature type="domain" description="ABC3 transporter permease C-terminal" evidence="8">
    <location>
        <begin position="274"/>
        <end position="399"/>
    </location>
</feature>
<dbReference type="PANTHER" id="PTHR30572:SF4">
    <property type="entry name" value="ABC TRANSPORTER PERMEASE YTRF"/>
    <property type="match status" value="1"/>
</dbReference>
<dbReference type="Pfam" id="PF12704">
    <property type="entry name" value="MacB_PCD"/>
    <property type="match status" value="1"/>
</dbReference>
<feature type="transmembrane region" description="Helical" evidence="7">
    <location>
        <begin position="369"/>
        <end position="390"/>
    </location>
</feature>
<evidence type="ECO:0000256" key="7">
    <source>
        <dbReference type="SAM" id="Phobius"/>
    </source>
</evidence>
<feature type="domain" description="ABC3 transporter permease C-terminal" evidence="8">
    <location>
        <begin position="748"/>
        <end position="863"/>
    </location>
</feature>
<dbReference type="PANTHER" id="PTHR30572">
    <property type="entry name" value="MEMBRANE COMPONENT OF TRANSPORTER-RELATED"/>
    <property type="match status" value="1"/>
</dbReference>
<dbReference type="EMBL" id="DVFO01000105">
    <property type="protein sequence ID" value="HIQ61856.1"/>
    <property type="molecule type" value="Genomic_DNA"/>
</dbReference>
<evidence type="ECO:0000256" key="2">
    <source>
        <dbReference type="ARBA" id="ARBA00022475"/>
    </source>
</evidence>
<evidence type="ECO:0000256" key="3">
    <source>
        <dbReference type="ARBA" id="ARBA00022692"/>
    </source>
</evidence>
<comment type="caution">
    <text evidence="10">The sequence shown here is derived from an EMBL/GenBank/DDBJ whole genome shotgun (WGS) entry which is preliminary data.</text>
</comment>
<dbReference type="Pfam" id="PF02687">
    <property type="entry name" value="FtsX"/>
    <property type="match status" value="2"/>
</dbReference>
<evidence type="ECO:0000313" key="10">
    <source>
        <dbReference type="EMBL" id="HIQ61856.1"/>
    </source>
</evidence>